<protein>
    <submittedName>
        <fullName evidence="4">DUF4129 domain-containing protein</fullName>
    </submittedName>
</protein>
<evidence type="ECO:0000313" key="5">
    <source>
        <dbReference type="Proteomes" id="UP001623384"/>
    </source>
</evidence>
<name>A0ABZ2RAN8_9MICC</name>
<accession>A0ABZ2RAN8</accession>
<keyword evidence="2" id="KW-0472">Membrane</keyword>
<evidence type="ECO:0000313" key="4">
    <source>
        <dbReference type="EMBL" id="WXK94390.1"/>
    </source>
</evidence>
<feature type="region of interest" description="Disordered" evidence="1">
    <location>
        <begin position="1"/>
        <end position="27"/>
    </location>
</feature>
<sequence length="225" mass="24325">MAAEPPVLPGAEEARRWAAEELSQPEYRDAAPPWVETLWEDFLEWLSSLDGSPDPASTVPSPVIGLVIAVIIAAAVIIAKPRLNPKARKAREVFEPEGVLAAGDYRRRAETSAEAGRWADAAVDRFRALVRSAEDRTILDPQPGRTADEVARDLALPFSTEAQRLGRAAGTFDAIRYGNRAADEGDYRAMAGLDDALEALKPVRSTDHQDGSHEDLGVSHPAALP</sequence>
<gene>
    <name evidence="4" type="ORF">WHH00_06200</name>
</gene>
<evidence type="ECO:0000256" key="2">
    <source>
        <dbReference type="SAM" id="Phobius"/>
    </source>
</evidence>
<reference evidence="4 5" key="1">
    <citation type="submission" date="2024-03" db="EMBL/GenBank/DDBJ databases">
        <title>Rhodococcus navarretei sp. nov. and Pseudarthrobacter quantumdoti sp. nov., two new species with the ability to biosynthesize Quantum Dots isolated from soil samples at Union Glacier, Antarctica.</title>
        <authorList>
            <person name="Vargas M."/>
        </authorList>
    </citation>
    <scope>NUCLEOTIDE SEQUENCE [LARGE SCALE GENOMIC DNA]</scope>
    <source>
        <strain evidence="4 5">RC-2-3</strain>
    </source>
</reference>
<dbReference type="Proteomes" id="UP001623384">
    <property type="component" value="Chromosome"/>
</dbReference>
<dbReference type="RefSeq" id="WP_406637391.1">
    <property type="nucleotide sequence ID" value="NZ_CP148033.1"/>
</dbReference>
<evidence type="ECO:0000256" key="1">
    <source>
        <dbReference type="SAM" id="MobiDB-lite"/>
    </source>
</evidence>
<feature type="transmembrane region" description="Helical" evidence="2">
    <location>
        <begin position="59"/>
        <end position="79"/>
    </location>
</feature>
<feature type="domain" description="Protein-glutamine gamma-glutamyltransferase-like C-terminal" evidence="3">
    <location>
        <begin position="125"/>
        <end position="192"/>
    </location>
</feature>
<keyword evidence="5" id="KW-1185">Reference proteome</keyword>
<dbReference type="Pfam" id="PF13559">
    <property type="entry name" value="DUF4129"/>
    <property type="match status" value="1"/>
</dbReference>
<keyword evidence="2" id="KW-0812">Transmembrane</keyword>
<keyword evidence="2" id="KW-1133">Transmembrane helix</keyword>
<proteinExistence type="predicted"/>
<dbReference type="EMBL" id="CP148033">
    <property type="protein sequence ID" value="WXK94390.1"/>
    <property type="molecule type" value="Genomic_DNA"/>
</dbReference>
<evidence type="ECO:0000259" key="3">
    <source>
        <dbReference type="Pfam" id="PF13559"/>
    </source>
</evidence>
<organism evidence="4 5">
    <name type="scientific">Pseudarthrobacter quantipunctorum</name>
    <dbReference type="NCBI Taxonomy" id="3128980"/>
    <lineage>
        <taxon>Bacteria</taxon>
        <taxon>Bacillati</taxon>
        <taxon>Actinomycetota</taxon>
        <taxon>Actinomycetes</taxon>
        <taxon>Micrococcales</taxon>
        <taxon>Micrococcaceae</taxon>
        <taxon>Pseudarthrobacter</taxon>
    </lineage>
</organism>
<dbReference type="InterPro" id="IPR025403">
    <property type="entry name" value="TgpA-like_C"/>
</dbReference>
<feature type="compositionally biased region" description="Basic and acidic residues" evidence="1">
    <location>
        <begin position="204"/>
        <end position="217"/>
    </location>
</feature>
<feature type="region of interest" description="Disordered" evidence="1">
    <location>
        <begin position="204"/>
        <end position="225"/>
    </location>
</feature>